<dbReference type="PANTHER" id="PTHR22526">
    <property type="entry name" value="ANAPHASE PROMOTING COMPLEX C SUBUNIT 15, PSEUDOGENE-RELATED"/>
    <property type="match status" value="1"/>
</dbReference>
<comment type="similarity">
    <text evidence="2">Belongs to the APC15 family.</text>
</comment>
<evidence type="ECO:0000256" key="3">
    <source>
        <dbReference type="ARBA" id="ARBA00022618"/>
    </source>
</evidence>
<dbReference type="STRING" id="225164.V4AKC9"/>
<feature type="non-terminal residue" evidence="6">
    <location>
        <position position="55"/>
    </location>
</feature>
<dbReference type="OrthoDB" id="6362917at2759"/>
<dbReference type="Pfam" id="PF15243">
    <property type="entry name" value="ANAPC15"/>
    <property type="match status" value="1"/>
</dbReference>
<evidence type="ECO:0000256" key="4">
    <source>
        <dbReference type="ARBA" id="ARBA00022776"/>
    </source>
</evidence>
<dbReference type="GO" id="GO:0090266">
    <property type="term" value="P:regulation of mitotic cell cycle spindle assembly checkpoint"/>
    <property type="evidence" value="ECO:0007669"/>
    <property type="project" value="InterPro"/>
</dbReference>
<accession>V4AKC9</accession>
<dbReference type="KEGG" id="lgi:LOTGIDRAFT_100771"/>
<dbReference type="EMBL" id="KB201890">
    <property type="protein sequence ID" value="ESO94006.1"/>
    <property type="molecule type" value="Genomic_DNA"/>
</dbReference>
<evidence type="ECO:0000256" key="2">
    <source>
        <dbReference type="ARBA" id="ARBA00009618"/>
    </source>
</evidence>
<dbReference type="GeneID" id="20229525"/>
<dbReference type="HOGENOM" id="CLU_2855507_0_0_1"/>
<keyword evidence="5" id="KW-0131">Cell cycle</keyword>
<dbReference type="InterPro" id="IPR026182">
    <property type="entry name" value="ANAPC15"/>
</dbReference>
<dbReference type="GO" id="GO:0005680">
    <property type="term" value="C:anaphase-promoting complex"/>
    <property type="evidence" value="ECO:0007669"/>
    <property type="project" value="InterPro"/>
</dbReference>
<evidence type="ECO:0000256" key="5">
    <source>
        <dbReference type="ARBA" id="ARBA00023306"/>
    </source>
</evidence>
<feature type="non-terminal residue" evidence="6">
    <location>
        <position position="1"/>
    </location>
</feature>
<reference evidence="6 7" key="1">
    <citation type="journal article" date="2013" name="Nature">
        <title>Insights into bilaterian evolution from three spiralian genomes.</title>
        <authorList>
            <person name="Simakov O."/>
            <person name="Marletaz F."/>
            <person name="Cho S.J."/>
            <person name="Edsinger-Gonzales E."/>
            <person name="Havlak P."/>
            <person name="Hellsten U."/>
            <person name="Kuo D.H."/>
            <person name="Larsson T."/>
            <person name="Lv J."/>
            <person name="Arendt D."/>
            <person name="Savage R."/>
            <person name="Osoegawa K."/>
            <person name="de Jong P."/>
            <person name="Grimwood J."/>
            <person name="Chapman J.A."/>
            <person name="Shapiro H."/>
            <person name="Aerts A."/>
            <person name="Otillar R.P."/>
            <person name="Terry A.Y."/>
            <person name="Boore J.L."/>
            <person name="Grigoriev I.V."/>
            <person name="Lindberg D.R."/>
            <person name="Seaver E.C."/>
            <person name="Weisblat D.A."/>
            <person name="Putnam N.H."/>
            <person name="Rokhsar D.S."/>
        </authorList>
    </citation>
    <scope>NUCLEOTIDE SEQUENCE [LARGE SCALE GENOMIC DNA]</scope>
</reference>
<evidence type="ECO:0000256" key="1">
    <source>
        <dbReference type="ARBA" id="ARBA00004906"/>
    </source>
</evidence>
<comment type="pathway">
    <text evidence="1">Protein modification; protein ubiquitination.</text>
</comment>
<dbReference type="Proteomes" id="UP000030746">
    <property type="component" value="Unassembled WGS sequence"/>
</dbReference>
<dbReference type="CTD" id="20229525"/>
<evidence type="ECO:0000313" key="6">
    <source>
        <dbReference type="EMBL" id="ESO94006.1"/>
    </source>
</evidence>
<protein>
    <submittedName>
        <fullName evidence="6">Uncharacterized protein</fullName>
    </submittedName>
</protein>
<dbReference type="AlphaFoldDB" id="V4AKC9"/>
<keyword evidence="4" id="KW-0498">Mitosis</keyword>
<keyword evidence="7" id="KW-1185">Reference proteome</keyword>
<proteinExistence type="inferred from homology"/>
<sequence length="55" mass="6434">PPFPCLLPKEIDSIWFTVDKPCDDESELAKQERDYNQWLQQIETKDNTIVPIGKT</sequence>
<name>V4AKC9_LOTGI</name>
<dbReference type="PANTHER" id="PTHR22526:SF2">
    <property type="entry name" value="ANAPHASE PROMOTING COMPLEX C SUBUNIT 15, PSEUDOGENE-RELATED"/>
    <property type="match status" value="1"/>
</dbReference>
<keyword evidence="3" id="KW-0132">Cell division</keyword>
<evidence type="ECO:0000313" key="7">
    <source>
        <dbReference type="Proteomes" id="UP000030746"/>
    </source>
</evidence>
<dbReference type="GO" id="GO:0051301">
    <property type="term" value="P:cell division"/>
    <property type="evidence" value="ECO:0007669"/>
    <property type="project" value="UniProtKB-KW"/>
</dbReference>
<gene>
    <name evidence="6" type="ORF">LOTGIDRAFT_100771</name>
</gene>
<dbReference type="RefSeq" id="XP_009055616.1">
    <property type="nucleotide sequence ID" value="XM_009057368.1"/>
</dbReference>
<organism evidence="6 7">
    <name type="scientific">Lottia gigantea</name>
    <name type="common">Giant owl limpet</name>
    <dbReference type="NCBI Taxonomy" id="225164"/>
    <lineage>
        <taxon>Eukaryota</taxon>
        <taxon>Metazoa</taxon>
        <taxon>Spiralia</taxon>
        <taxon>Lophotrochozoa</taxon>
        <taxon>Mollusca</taxon>
        <taxon>Gastropoda</taxon>
        <taxon>Patellogastropoda</taxon>
        <taxon>Lottioidea</taxon>
        <taxon>Lottiidae</taxon>
        <taxon>Lottia</taxon>
    </lineage>
</organism>